<dbReference type="SUPFAM" id="SSF53474">
    <property type="entry name" value="alpha/beta-Hydrolases"/>
    <property type="match status" value="1"/>
</dbReference>
<dbReference type="Proteomes" id="UP000001918">
    <property type="component" value="Chromosome"/>
</dbReference>
<dbReference type="PANTHER" id="PTHR43798:SF33">
    <property type="entry name" value="HYDROLASE, PUTATIVE (AFU_ORTHOLOGUE AFUA_2G14860)-RELATED"/>
    <property type="match status" value="1"/>
</dbReference>
<dbReference type="PANTHER" id="PTHR43798">
    <property type="entry name" value="MONOACYLGLYCEROL LIPASE"/>
    <property type="match status" value="1"/>
</dbReference>
<dbReference type="PRINTS" id="PR00111">
    <property type="entry name" value="ABHYDROLASE"/>
</dbReference>
<dbReference type="GO" id="GO:0016020">
    <property type="term" value="C:membrane"/>
    <property type="evidence" value="ECO:0007669"/>
    <property type="project" value="TreeGrafter"/>
</dbReference>
<dbReference type="InterPro" id="IPR002410">
    <property type="entry name" value="Peptidase_S33"/>
</dbReference>
<accession>D1AB99</accession>
<dbReference type="HOGENOM" id="CLU_020336_50_0_11"/>
<evidence type="ECO:0000256" key="2">
    <source>
        <dbReference type="ARBA" id="ARBA00022801"/>
    </source>
</evidence>
<dbReference type="KEGG" id="tcu:Tcur_1559"/>
<evidence type="ECO:0000313" key="5">
    <source>
        <dbReference type="Proteomes" id="UP000001918"/>
    </source>
</evidence>
<gene>
    <name evidence="4" type="ordered locus">Tcur_1559</name>
</gene>
<dbReference type="GO" id="GO:0004177">
    <property type="term" value="F:aminopeptidase activity"/>
    <property type="evidence" value="ECO:0007669"/>
    <property type="project" value="UniProtKB-EC"/>
</dbReference>
<dbReference type="InterPro" id="IPR050266">
    <property type="entry name" value="AB_hydrolase_sf"/>
</dbReference>
<dbReference type="AlphaFoldDB" id="D1AB99"/>
<dbReference type="InterPro" id="IPR029058">
    <property type="entry name" value="AB_hydrolase_fold"/>
</dbReference>
<name>D1AB99_THECD</name>
<keyword evidence="2 4" id="KW-0378">Hydrolase</keyword>
<dbReference type="Gene3D" id="3.40.50.1820">
    <property type="entry name" value="alpha/beta hydrolase"/>
    <property type="match status" value="1"/>
</dbReference>
<evidence type="ECO:0000256" key="1">
    <source>
        <dbReference type="ARBA" id="ARBA00010088"/>
    </source>
</evidence>
<reference evidence="4 5" key="1">
    <citation type="journal article" date="2011" name="Stand. Genomic Sci.">
        <title>Complete genome sequence of Thermomonospora curvata type strain (B9).</title>
        <authorList>
            <person name="Chertkov O."/>
            <person name="Sikorski J."/>
            <person name="Nolan M."/>
            <person name="Lapidus A."/>
            <person name="Lucas S."/>
            <person name="Del Rio T.G."/>
            <person name="Tice H."/>
            <person name="Cheng J.F."/>
            <person name="Goodwin L."/>
            <person name="Pitluck S."/>
            <person name="Liolios K."/>
            <person name="Ivanova N."/>
            <person name="Mavromatis K."/>
            <person name="Mikhailova N."/>
            <person name="Ovchinnikova G."/>
            <person name="Pati A."/>
            <person name="Chen A."/>
            <person name="Palaniappan K."/>
            <person name="Djao O.D."/>
            <person name="Land M."/>
            <person name="Hauser L."/>
            <person name="Chang Y.J."/>
            <person name="Jeffries C.D."/>
            <person name="Brettin T."/>
            <person name="Han C."/>
            <person name="Detter J.C."/>
            <person name="Rohde M."/>
            <person name="Goker M."/>
            <person name="Woyke T."/>
            <person name="Bristow J."/>
            <person name="Eisen J.A."/>
            <person name="Markowitz V."/>
            <person name="Hugenholtz P."/>
            <person name="Klenk H.P."/>
            <person name="Kyrpides N.C."/>
        </authorList>
    </citation>
    <scope>NUCLEOTIDE SEQUENCE [LARGE SCALE GENOMIC DNA]</scope>
    <source>
        <strain evidence="5">ATCC 19995 / DSM 43183 / JCM 3096 / KCTC 9072 / NBRC 15933 / NCIMB 10081 / Henssen B9</strain>
    </source>
</reference>
<sequence length="284" mass="31715">MKLYFDVDGPHLVPDGPAMRERPTIVVLHGGPGADHTLFKPIFTAATAFAQVIYLDQRGSGRSDRGDARSWTWERWADDVIAFCDVLEIADPVLLGTSSGGWVALTAALRHPDRLSKLVLDSVMPGPTAERLAVFERLGGPRAREVARRYWEGETGDEIRREWESVCLPLYSRRPDGDPEAADRLRRIRWNHDVLEHFRHHLAADFDPWDRLHAVRCPTLILAGEDDPVATAPAARRLAGALTGCPVRLHVLAEVGHGVFREAPDRAFELLRDFVMEEAESPGQ</sequence>
<dbReference type="ESTHER" id="thecd-d1ab99">
    <property type="family name" value="Proline_iminopeptidase"/>
</dbReference>
<protein>
    <submittedName>
        <fullName evidence="4">Alpha/beta hydrolase fold protein</fullName>
    </submittedName>
</protein>
<feature type="domain" description="AB hydrolase-1" evidence="3">
    <location>
        <begin position="23"/>
        <end position="262"/>
    </location>
</feature>
<dbReference type="GO" id="GO:0006508">
    <property type="term" value="P:proteolysis"/>
    <property type="evidence" value="ECO:0007669"/>
    <property type="project" value="InterPro"/>
</dbReference>
<dbReference type="eggNOG" id="COG2267">
    <property type="taxonomic scope" value="Bacteria"/>
</dbReference>
<evidence type="ECO:0000259" key="3">
    <source>
        <dbReference type="Pfam" id="PF00561"/>
    </source>
</evidence>
<organism evidence="4 5">
    <name type="scientific">Thermomonospora curvata (strain ATCC 19995 / DSM 43183 / JCM 3096 / KCTC 9072 / NBRC 15933 / NCIMB 10081 / Henssen B9)</name>
    <dbReference type="NCBI Taxonomy" id="471852"/>
    <lineage>
        <taxon>Bacteria</taxon>
        <taxon>Bacillati</taxon>
        <taxon>Actinomycetota</taxon>
        <taxon>Actinomycetes</taxon>
        <taxon>Streptosporangiales</taxon>
        <taxon>Thermomonosporaceae</taxon>
        <taxon>Thermomonospora</taxon>
    </lineage>
</organism>
<dbReference type="InterPro" id="IPR000073">
    <property type="entry name" value="AB_hydrolase_1"/>
</dbReference>
<comment type="similarity">
    <text evidence="1">Belongs to the peptidase S33 family.</text>
</comment>
<proteinExistence type="inferred from homology"/>
<dbReference type="STRING" id="471852.Tcur_1559"/>
<dbReference type="PRINTS" id="PR00793">
    <property type="entry name" value="PROAMNOPTASE"/>
</dbReference>
<keyword evidence="5" id="KW-1185">Reference proteome</keyword>
<dbReference type="EMBL" id="CP001738">
    <property type="protein sequence ID" value="ACY97135.1"/>
    <property type="molecule type" value="Genomic_DNA"/>
</dbReference>
<evidence type="ECO:0000313" key="4">
    <source>
        <dbReference type="EMBL" id="ACY97135.1"/>
    </source>
</evidence>
<dbReference type="Pfam" id="PF00561">
    <property type="entry name" value="Abhydrolase_1"/>
    <property type="match status" value="1"/>
</dbReference>